<organism evidence="1 2">
    <name type="scientific">Christiangramia sediminicola</name>
    <dbReference type="NCBI Taxonomy" id="3073267"/>
    <lineage>
        <taxon>Bacteria</taxon>
        <taxon>Pseudomonadati</taxon>
        <taxon>Bacteroidota</taxon>
        <taxon>Flavobacteriia</taxon>
        <taxon>Flavobacteriales</taxon>
        <taxon>Flavobacteriaceae</taxon>
        <taxon>Christiangramia</taxon>
    </lineage>
</organism>
<dbReference type="Proteomes" id="UP001257234">
    <property type="component" value="Unassembled WGS sequence"/>
</dbReference>
<comment type="caution">
    <text evidence="1">The sequence shown here is derived from an EMBL/GenBank/DDBJ whole genome shotgun (WGS) entry which is preliminary data.</text>
</comment>
<gene>
    <name evidence="1" type="ORF">RE431_00465</name>
</gene>
<protein>
    <recommendedName>
        <fullName evidence="3">Nuclear transport factor 2 family protein</fullName>
    </recommendedName>
</protein>
<name>A0ABU1EL40_9FLAO</name>
<keyword evidence="2" id="KW-1185">Reference proteome</keyword>
<evidence type="ECO:0008006" key="3">
    <source>
        <dbReference type="Google" id="ProtNLM"/>
    </source>
</evidence>
<dbReference type="EMBL" id="JAVJIU010000001">
    <property type="protein sequence ID" value="MDR5589092.1"/>
    <property type="molecule type" value="Genomic_DNA"/>
</dbReference>
<dbReference type="PROSITE" id="PS51257">
    <property type="entry name" value="PROKAR_LIPOPROTEIN"/>
    <property type="match status" value="1"/>
</dbReference>
<evidence type="ECO:0000313" key="2">
    <source>
        <dbReference type="Proteomes" id="UP001257234"/>
    </source>
</evidence>
<sequence length="190" mass="22816">MNKLFYLWVFITLGLISCKSTVKDVDRVELTRQYFHTLNNSESLPDYAWLSDSLKVIEGGYDQDYSRRSYKEFLKWDSVFKPEYEILEIKQENDLVKAKVSKIDKRIAFLQNEEFITNQIFKFRNGRINTIKIEYLNFNETVWEKNKTQLLSWIDENHPELHGFIYDQTASGGERFLRAIELYENREKLE</sequence>
<accession>A0ABU1EL40</accession>
<dbReference type="RefSeq" id="WP_309559994.1">
    <property type="nucleotide sequence ID" value="NZ_JAVJIU010000001.1"/>
</dbReference>
<evidence type="ECO:0000313" key="1">
    <source>
        <dbReference type="EMBL" id="MDR5589092.1"/>
    </source>
</evidence>
<proteinExistence type="predicted"/>
<reference evidence="2" key="1">
    <citation type="submission" date="2023-07" db="EMBL/GenBank/DDBJ databases">
        <title>Christiangramia sp. SM2212., a novel bacterium of the family Flavobacteriaceae isolated from the sea sediment.</title>
        <authorList>
            <person name="Wang J."/>
            <person name="Zhang X."/>
        </authorList>
    </citation>
    <scope>NUCLEOTIDE SEQUENCE [LARGE SCALE GENOMIC DNA]</scope>
    <source>
        <strain evidence="2">SM2212</strain>
    </source>
</reference>